<evidence type="ECO:0000313" key="9">
    <source>
        <dbReference type="Proteomes" id="UP000242525"/>
    </source>
</evidence>
<reference evidence="8" key="1">
    <citation type="submission" date="2014-03" db="EMBL/GenBank/DDBJ databases">
        <authorList>
            <person name="Casaregola S."/>
        </authorList>
    </citation>
    <scope>NUCLEOTIDE SEQUENCE [LARGE SCALE GENOMIC DNA]</scope>
    <source>
        <strain evidence="8">CLIB 918</strain>
    </source>
</reference>
<evidence type="ECO:0000256" key="3">
    <source>
        <dbReference type="ARBA" id="ARBA00022980"/>
    </source>
</evidence>
<evidence type="ECO:0000256" key="1">
    <source>
        <dbReference type="ARBA" id="ARBA00004173"/>
    </source>
</evidence>
<evidence type="ECO:0000256" key="6">
    <source>
        <dbReference type="ARBA" id="ARBA00035191"/>
    </source>
</evidence>
<dbReference type="GO" id="GO:0005762">
    <property type="term" value="C:mitochondrial large ribosomal subunit"/>
    <property type="evidence" value="ECO:0007669"/>
    <property type="project" value="TreeGrafter"/>
</dbReference>
<dbReference type="GO" id="GO:0006412">
    <property type="term" value="P:translation"/>
    <property type="evidence" value="ECO:0007669"/>
    <property type="project" value="InterPro"/>
</dbReference>
<feature type="region of interest" description="Disordered" evidence="7">
    <location>
        <begin position="26"/>
        <end position="46"/>
    </location>
</feature>
<evidence type="ECO:0000256" key="5">
    <source>
        <dbReference type="ARBA" id="ARBA00023274"/>
    </source>
</evidence>
<evidence type="ECO:0000256" key="7">
    <source>
        <dbReference type="SAM" id="MobiDB-lite"/>
    </source>
</evidence>
<keyword evidence="3 8" id="KW-0689">Ribosomal protein</keyword>
<dbReference type="AlphaFoldDB" id="A0A0J9XEJ7"/>
<name>A0A0J9XEJ7_GEOCN</name>
<evidence type="ECO:0000256" key="4">
    <source>
        <dbReference type="ARBA" id="ARBA00023128"/>
    </source>
</evidence>
<dbReference type="OrthoDB" id="19439at2759"/>
<proteinExistence type="inferred from homology"/>
<gene>
    <name evidence="8" type="ORF">BN980_GECA12s01110g</name>
</gene>
<dbReference type="InterPro" id="IPR007740">
    <property type="entry name" value="Ribosomal_mL49"/>
</dbReference>
<dbReference type="PANTHER" id="PTHR13477:SF0">
    <property type="entry name" value="LARGE RIBOSOMAL SUBUNIT PROTEIN ML49"/>
    <property type="match status" value="1"/>
</dbReference>
<comment type="subcellular location">
    <subcellularLocation>
        <location evidence="1">Mitochondrion</location>
    </subcellularLocation>
</comment>
<dbReference type="Proteomes" id="UP000242525">
    <property type="component" value="Unassembled WGS sequence"/>
</dbReference>
<dbReference type="PANTHER" id="PTHR13477">
    <property type="entry name" value="MITOCHONDRIAL 39S RIBOSOMAL PROTEIN L49"/>
    <property type="match status" value="1"/>
</dbReference>
<keyword evidence="9" id="KW-1185">Reference proteome</keyword>
<evidence type="ECO:0000256" key="2">
    <source>
        <dbReference type="ARBA" id="ARBA00005677"/>
    </source>
</evidence>
<dbReference type="Gene3D" id="3.30.780.10">
    <property type="entry name" value="SUI1-like domain"/>
    <property type="match status" value="1"/>
</dbReference>
<comment type="caution">
    <text evidence="8">The sequence shown here is derived from an EMBL/GenBank/DDBJ whole genome shotgun (WGS) entry which is preliminary data.</text>
</comment>
<keyword evidence="5" id="KW-0687">Ribonucleoprotein</keyword>
<comment type="similarity">
    <text evidence="2">Belongs to the mitochondrion-specific ribosomal protein mL49 family.</text>
</comment>
<dbReference type="EMBL" id="CCBN010000012">
    <property type="protein sequence ID" value="CDO55702.1"/>
    <property type="molecule type" value="Genomic_DNA"/>
</dbReference>
<dbReference type="Pfam" id="PF05046">
    <property type="entry name" value="Img2"/>
    <property type="match status" value="1"/>
</dbReference>
<evidence type="ECO:0000313" key="8">
    <source>
        <dbReference type="EMBL" id="CDO55702.1"/>
    </source>
</evidence>
<accession>A0A0J9XEJ7</accession>
<dbReference type="STRING" id="1173061.A0A0J9XEJ7"/>
<protein>
    <recommendedName>
        <fullName evidence="6">Large ribosomal subunit protein mL49</fullName>
    </recommendedName>
</protein>
<sequence>MLRTLFSRPALCSNIRSTVTRAAYSTKPAAEAQTKAPKRVTVRPAPKIPAPAPAPTLFPTLDAVPEAAYTLTQATPEKAGWYSLSRTRGNQLPVYADVRANGHRTTIIRRIEGSLPLLKRDLLSALGLDKDQIKIKPVSNQIVIAGDYVKQVRALFRQADL</sequence>
<dbReference type="GO" id="GO:0003735">
    <property type="term" value="F:structural constituent of ribosome"/>
    <property type="evidence" value="ECO:0007669"/>
    <property type="project" value="InterPro"/>
</dbReference>
<organism evidence="8 9">
    <name type="scientific">Geotrichum candidum</name>
    <name type="common">Oospora lactis</name>
    <name type="synonym">Dipodascus geotrichum</name>
    <dbReference type="NCBI Taxonomy" id="1173061"/>
    <lineage>
        <taxon>Eukaryota</taxon>
        <taxon>Fungi</taxon>
        <taxon>Dikarya</taxon>
        <taxon>Ascomycota</taxon>
        <taxon>Saccharomycotina</taxon>
        <taxon>Dipodascomycetes</taxon>
        <taxon>Dipodascales</taxon>
        <taxon>Dipodascaceae</taxon>
        <taxon>Geotrichum</taxon>
    </lineage>
</organism>
<keyword evidence="4" id="KW-0496">Mitochondrion</keyword>